<keyword evidence="1" id="KW-0472">Membrane</keyword>
<keyword evidence="3" id="KW-1185">Reference proteome</keyword>
<keyword evidence="1" id="KW-0812">Transmembrane</keyword>
<name>A0ABP4HF69_9ACTN</name>
<evidence type="ECO:0000313" key="2">
    <source>
        <dbReference type="EMBL" id="GAA1260249.1"/>
    </source>
</evidence>
<feature type="transmembrane region" description="Helical" evidence="1">
    <location>
        <begin position="62"/>
        <end position="86"/>
    </location>
</feature>
<keyword evidence="1" id="KW-1133">Transmembrane helix</keyword>
<dbReference type="EMBL" id="BAAALF010000138">
    <property type="protein sequence ID" value="GAA1260249.1"/>
    <property type="molecule type" value="Genomic_DNA"/>
</dbReference>
<comment type="caution">
    <text evidence="2">The sequence shown here is derived from an EMBL/GenBank/DDBJ whole genome shotgun (WGS) entry which is preliminary data.</text>
</comment>
<gene>
    <name evidence="2" type="ORF">GCM10009665_57800</name>
</gene>
<sequence>MDDSWPLAAEGLRLTSPTRAVRATAAGTAVAQTAAAARAVASGVGAGGSSERGRDYFRVTAPAIHCLVAIPLAAYAPVALTIWYAAAS</sequence>
<evidence type="ECO:0000313" key="3">
    <source>
        <dbReference type="Proteomes" id="UP001500037"/>
    </source>
</evidence>
<dbReference type="Proteomes" id="UP001500037">
    <property type="component" value="Unassembled WGS sequence"/>
</dbReference>
<evidence type="ECO:0000256" key="1">
    <source>
        <dbReference type="SAM" id="Phobius"/>
    </source>
</evidence>
<reference evidence="3" key="1">
    <citation type="journal article" date="2019" name="Int. J. Syst. Evol. Microbiol.">
        <title>The Global Catalogue of Microorganisms (GCM) 10K type strain sequencing project: providing services to taxonomists for standard genome sequencing and annotation.</title>
        <authorList>
            <consortium name="The Broad Institute Genomics Platform"/>
            <consortium name="The Broad Institute Genome Sequencing Center for Infectious Disease"/>
            <person name="Wu L."/>
            <person name="Ma J."/>
        </authorList>
    </citation>
    <scope>NUCLEOTIDE SEQUENCE [LARGE SCALE GENOMIC DNA]</scope>
    <source>
        <strain evidence="3">JCM 13004</strain>
    </source>
</reference>
<proteinExistence type="predicted"/>
<organism evidence="2 3">
    <name type="scientific">Kitasatospora nipponensis</name>
    <dbReference type="NCBI Taxonomy" id="258049"/>
    <lineage>
        <taxon>Bacteria</taxon>
        <taxon>Bacillati</taxon>
        <taxon>Actinomycetota</taxon>
        <taxon>Actinomycetes</taxon>
        <taxon>Kitasatosporales</taxon>
        <taxon>Streptomycetaceae</taxon>
        <taxon>Kitasatospora</taxon>
    </lineage>
</organism>
<protein>
    <submittedName>
        <fullName evidence="2">Uncharacterized protein</fullName>
    </submittedName>
</protein>
<accession>A0ABP4HF69</accession>